<dbReference type="Gene3D" id="2.40.50.100">
    <property type="match status" value="1"/>
</dbReference>
<dbReference type="CDD" id="cd06849">
    <property type="entry name" value="lipoyl_domain"/>
    <property type="match status" value="1"/>
</dbReference>
<sequence length="372" mass="40015">MAIEIRVPQINAQVNEGRLLKWHVAEGEQVARGEVLAEIEEGSVVIELEATVAGVLSQQLVAENQSVAMGDLLAYFIPDQEEAISAVPPRVSASPAARKLAKELRISLELIDGSGPGGRILLSDVERAYAERTPPAVAVSRDLTSKAVAAGSGKSVKVRRLIARKMEESWNNIPHFYVTMSVDMTDVIRFRKDLGVSINDFVLSATAHALQEHPWVNSLWNGEQGIEQVDVNLQMAVATEHGLYYPVIRNCEDLNLKQLSEEAGILADKASSGKLQKDEMEGGTFTITNMGMLGVESFGALVTPPQAAVLAVGTVKGEVVVDDQGEPAVAPIMKVTLSADHRILDGADAADFLDTLKSYLEAPITLLGDCHC</sequence>
<dbReference type="Pfam" id="PF00198">
    <property type="entry name" value="2-oxoacid_dh"/>
    <property type="match status" value="1"/>
</dbReference>
<dbReference type="OrthoDB" id="9805770at2"/>
<dbReference type="InterPro" id="IPR045257">
    <property type="entry name" value="E2/Pdx1"/>
</dbReference>
<dbReference type="GO" id="GO:0016746">
    <property type="term" value="F:acyltransferase activity"/>
    <property type="evidence" value="ECO:0007669"/>
    <property type="project" value="UniProtKB-KW"/>
</dbReference>
<evidence type="ECO:0000313" key="8">
    <source>
        <dbReference type="Proteomes" id="UP000184171"/>
    </source>
</evidence>
<dbReference type="Pfam" id="PF00364">
    <property type="entry name" value="Biotin_lipoyl"/>
    <property type="match status" value="1"/>
</dbReference>
<proteinExistence type="inferred from homology"/>
<dbReference type="SUPFAM" id="SSF47005">
    <property type="entry name" value="Peripheral subunit-binding domain of 2-oxo acid dehydrogenase complex"/>
    <property type="match status" value="1"/>
</dbReference>
<evidence type="ECO:0000259" key="6">
    <source>
        <dbReference type="PROSITE" id="PS51826"/>
    </source>
</evidence>
<dbReference type="InterPro" id="IPR036625">
    <property type="entry name" value="E3-bd_dom_sf"/>
</dbReference>
<evidence type="ECO:0000256" key="4">
    <source>
        <dbReference type="RuleBase" id="RU003423"/>
    </source>
</evidence>
<dbReference type="EMBL" id="FQZT01000002">
    <property type="protein sequence ID" value="SHI80332.1"/>
    <property type="molecule type" value="Genomic_DNA"/>
</dbReference>
<reference evidence="7 8" key="1">
    <citation type="submission" date="2016-11" db="EMBL/GenBank/DDBJ databases">
        <authorList>
            <person name="Jaros S."/>
            <person name="Januszkiewicz K."/>
            <person name="Wedrychowicz H."/>
        </authorList>
    </citation>
    <scope>NUCLEOTIDE SEQUENCE [LARGE SCALE GENOMIC DNA]</scope>
    <source>
        <strain evidence="7 8">DSM 5091</strain>
    </source>
</reference>
<protein>
    <recommendedName>
        <fullName evidence="4">Dihydrolipoamide acetyltransferase component of pyruvate dehydrogenase complex</fullName>
        <ecNumber evidence="4">2.3.1.-</ecNumber>
    </recommendedName>
</protein>
<dbReference type="EC" id="2.3.1.-" evidence="4"/>
<evidence type="ECO:0000313" key="7">
    <source>
        <dbReference type="EMBL" id="SHI80332.1"/>
    </source>
</evidence>
<name>A0A1M6E4A3_MALRU</name>
<dbReference type="InterPro" id="IPR000089">
    <property type="entry name" value="Biotin_lipoyl"/>
</dbReference>
<dbReference type="STRING" id="1122189.SAMN02745165_00933"/>
<dbReference type="PANTHER" id="PTHR23151:SF90">
    <property type="entry name" value="DIHYDROLIPOYLLYSINE-RESIDUE ACETYLTRANSFERASE COMPONENT OF PYRUVATE DEHYDROGENASE COMPLEX, MITOCHONDRIAL-RELATED"/>
    <property type="match status" value="1"/>
</dbReference>
<keyword evidence="3 4" id="KW-0450">Lipoyl</keyword>
<dbReference type="Gene3D" id="3.30.559.10">
    <property type="entry name" value="Chloramphenicol acetyltransferase-like domain"/>
    <property type="match status" value="1"/>
</dbReference>
<keyword evidence="8" id="KW-1185">Reference proteome</keyword>
<dbReference type="InterPro" id="IPR023213">
    <property type="entry name" value="CAT-like_dom_sf"/>
</dbReference>
<dbReference type="InterPro" id="IPR004167">
    <property type="entry name" value="PSBD"/>
</dbReference>
<dbReference type="InterPro" id="IPR001078">
    <property type="entry name" value="2-oxoacid_DH_actylTfrase"/>
</dbReference>
<dbReference type="RefSeq" id="WP_072906040.1">
    <property type="nucleotide sequence ID" value="NZ_FQZT01000002.1"/>
</dbReference>
<comment type="similarity">
    <text evidence="2 4">Belongs to the 2-oxoacid dehydrogenase family.</text>
</comment>
<dbReference type="InterPro" id="IPR011053">
    <property type="entry name" value="Single_hybrid_motif"/>
</dbReference>
<gene>
    <name evidence="7" type="ORF">SAMN02745165_00933</name>
</gene>
<keyword evidence="7" id="KW-0670">Pyruvate</keyword>
<feature type="domain" description="Peripheral subunit-binding (PSBD)" evidence="6">
    <location>
        <begin position="92"/>
        <end position="129"/>
    </location>
</feature>
<dbReference type="PANTHER" id="PTHR23151">
    <property type="entry name" value="DIHYDROLIPOAMIDE ACETYL/SUCCINYL-TRANSFERASE-RELATED"/>
    <property type="match status" value="1"/>
</dbReference>
<comment type="cofactor">
    <cofactor evidence="1 4">
        <name>(R)-lipoate</name>
        <dbReference type="ChEBI" id="CHEBI:83088"/>
    </cofactor>
</comment>
<dbReference type="Proteomes" id="UP000184171">
    <property type="component" value="Unassembled WGS sequence"/>
</dbReference>
<dbReference type="GO" id="GO:0006086">
    <property type="term" value="P:pyruvate decarboxylation to acetyl-CoA"/>
    <property type="evidence" value="ECO:0007669"/>
    <property type="project" value="InterPro"/>
</dbReference>
<evidence type="ECO:0000256" key="2">
    <source>
        <dbReference type="ARBA" id="ARBA00007317"/>
    </source>
</evidence>
<dbReference type="SUPFAM" id="SSF52777">
    <property type="entry name" value="CoA-dependent acyltransferases"/>
    <property type="match status" value="1"/>
</dbReference>
<dbReference type="GO" id="GO:0045254">
    <property type="term" value="C:pyruvate dehydrogenase complex"/>
    <property type="evidence" value="ECO:0007669"/>
    <property type="project" value="InterPro"/>
</dbReference>
<evidence type="ECO:0000259" key="5">
    <source>
        <dbReference type="PROSITE" id="PS50968"/>
    </source>
</evidence>
<evidence type="ECO:0000256" key="1">
    <source>
        <dbReference type="ARBA" id="ARBA00001938"/>
    </source>
</evidence>
<keyword evidence="4" id="KW-0012">Acyltransferase</keyword>
<dbReference type="PROSITE" id="PS50968">
    <property type="entry name" value="BIOTINYL_LIPOYL"/>
    <property type="match status" value="1"/>
</dbReference>
<dbReference type="Pfam" id="PF02817">
    <property type="entry name" value="E3_binding"/>
    <property type="match status" value="1"/>
</dbReference>
<dbReference type="PROSITE" id="PS51826">
    <property type="entry name" value="PSBD"/>
    <property type="match status" value="1"/>
</dbReference>
<dbReference type="Gene3D" id="4.10.320.10">
    <property type="entry name" value="E3-binding domain"/>
    <property type="match status" value="1"/>
</dbReference>
<keyword evidence="4 7" id="KW-0808">Transferase</keyword>
<dbReference type="SUPFAM" id="SSF51230">
    <property type="entry name" value="Single hybrid motif"/>
    <property type="match status" value="1"/>
</dbReference>
<dbReference type="AlphaFoldDB" id="A0A1M6E4A3"/>
<organism evidence="7 8">
    <name type="scientific">Malonomonas rubra DSM 5091</name>
    <dbReference type="NCBI Taxonomy" id="1122189"/>
    <lineage>
        <taxon>Bacteria</taxon>
        <taxon>Pseudomonadati</taxon>
        <taxon>Thermodesulfobacteriota</taxon>
        <taxon>Desulfuromonadia</taxon>
        <taxon>Desulfuromonadales</taxon>
        <taxon>Geopsychrobacteraceae</taxon>
        <taxon>Malonomonas</taxon>
    </lineage>
</organism>
<evidence type="ECO:0000256" key="3">
    <source>
        <dbReference type="ARBA" id="ARBA00022823"/>
    </source>
</evidence>
<accession>A0A1M6E4A3</accession>
<feature type="domain" description="Lipoyl-binding" evidence="5">
    <location>
        <begin position="2"/>
        <end position="77"/>
    </location>
</feature>